<dbReference type="GO" id="GO:0008360">
    <property type="term" value="P:regulation of cell shape"/>
    <property type="evidence" value="ECO:0007669"/>
    <property type="project" value="UniProtKB-UniRule"/>
</dbReference>
<dbReference type="InterPro" id="IPR018392">
    <property type="entry name" value="LysM"/>
</dbReference>
<organism evidence="9 10">
    <name type="scientific">Candidatus Thermofonsia Clade 1 bacterium</name>
    <dbReference type="NCBI Taxonomy" id="2364210"/>
    <lineage>
        <taxon>Bacteria</taxon>
        <taxon>Bacillati</taxon>
        <taxon>Chloroflexota</taxon>
        <taxon>Candidatus Thermofontia</taxon>
        <taxon>Candidatus Thermofonsia Clade 1</taxon>
    </lineage>
</organism>
<dbReference type="CDD" id="cd00118">
    <property type="entry name" value="LysM"/>
    <property type="match status" value="3"/>
</dbReference>
<accession>A0A2M8P3W2</accession>
<reference evidence="9 10" key="1">
    <citation type="submission" date="2017-11" db="EMBL/GenBank/DDBJ databases">
        <title>Evolution of Phototrophy in the Chloroflexi Phylum Driven by Horizontal Gene Transfer.</title>
        <authorList>
            <person name="Ward L.M."/>
            <person name="Hemp J."/>
            <person name="Shih P.M."/>
            <person name="Mcglynn S.E."/>
            <person name="Fischer W."/>
        </authorList>
    </citation>
    <scope>NUCLEOTIDE SEQUENCE [LARGE SCALE GENOMIC DNA]</scope>
    <source>
        <strain evidence="9">CP2_2F</strain>
    </source>
</reference>
<dbReference type="PANTHER" id="PTHR33734:SF22">
    <property type="entry name" value="MEMBRANE-BOUND LYTIC MUREIN TRANSGLYCOSYLASE D"/>
    <property type="match status" value="1"/>
</dbReference>
<evidence type="ECO:0000256" key="6">
    <source>
        <dbReference type="PROSITE-ProRule" id="PRU01373"/>
    </source>
</evidence>
<dbReference type="InterPro" id="IPR038063">
    <property type="entry name" value="Transpep_catalytic_dom"/>
</dbReference>
<dbReference type="PROSITE" id="PS52029">
    <property type="entry name" value="LD_TPASE"/>
    <property type="match status" value="1"/>
</dbReference>
<sequence>MRRASLVLFISALLLGTLSFAVPYSVTYAQDGTTYVVQPGDTLFRIALRHGVSVDAIVAANNLPNRSVVYAGQVLIIPGAAAAVQPAAPPASSGVHVVAQGETLSMIARRYGVSLSALLAANNIPNPNRLLVGQRLVIPAGGSAAPPAAVNPPAAAPTAAPAASTGQVRTHVVKRGEGLARIAAQYGVSWQAIAAFNNISNPDLIYAGMVLRIPAPGSPEASVSGSSASNPAAPISTGKLILVVLREQRVYAYQDGQLLRSFVVSTGLPRTPTVQGQFRIYVKYRSQNMSGPGYYLPNVPYVMYFYRDYGLHGTYWHSNFGRPMSRGCVNLRTPDAQWLYNWAEVGTPVHVRY</sequence>
<feature type="domain" description="LysM" evidence="7">
    <location>
        <begin position="169"/>
        <end position="213"/>
    </location>
</feature>
<dbReference type="SUPFAM" id="SSF141523">
    <property type="entry name" value="L,D-transpeptidase catalytic domain-like"/>
    <property type="match status" value="1"/>
</dbReference>
<feature type="active site" description="Proton donor/acceptor" evidence="6">
    <location>
        <position position="312"/>
    </location>
</feature>
<evidence type="ECO:0000313" key="9">
    <source>
        <dbReference type="EMBL" id="PJF32232.1"/>
    </source>
</evidence>
<evidence type="ECO:0000256" key="3">
    <source>
        <dbReference type="ARBA" id="ARBA00022960"/>
    </source>
</evidence>
<dbReference type="InterPro" id="IPR036779">
    <property type="entry name" value="LysM_dom_sf"/>
</dbReference>
<dbReference type="Pfam" id="PF01476">
    <property type="entry name" value="LysM"/>
    <property type="match status" value="3"/>
</dbReference>
<dbReference type="PROSITE" id="PS51782">
    <property type="entry name" value="LYSM"/>
    <property type="match status" value="3"/>
</dbReference>
<dbReference type="CDD" id="cd16913">
    <property type="entry name" value="YkuD_like"/>
    <property type="match status" value="1"/>
</dbReference>
<gene>
    <name evidence="9" type="ORF">CUN51_00990</name>
</gene>
<dbReference type="Gene3D" id="3.10.350.10">
    <property type="entry name" value="LysM domain"/>
    <property type="match status" value="3"/>
</dbReference>
<keyword evidence="5 6" id="KW-0961">Cell wall biogenesis/degradation</keyword>
<feature type="domain" description="LysM" evidence="7">
    <location>
        <begin position="33"/>
        <end position="77"/>
    </location>
</feature>
<dbReference type="GO" id="GO:0071555">
    <property type="term" value="P:cell wall organization"/>
    <property type="evidence" value="ECO:0007669"/>
    <property type="project" value="UniProtKB-UniRule"/>
</dbReference>
<feature type="domain" description="LysM" evidence="7">
    <location>
        <begin position="94"/>
        <end position="138"/>
    </location>
</feature>
<feature type="active site" description="Nucleophile" evidence="6">
    <location>
        <position position="328"/>
    </location>
</feature>
<dbReference type="Proteomes" id="UP000228921">
    <property type="component" value="Unassembled WGS sequence"/>
</dbReference>
<dbReference type="SMART" id="SM00257">
    <property type="entry name" value="LysM"/>
    <property type="match status" value="3"/>
</dbReference>
<dbReference type="AlphaFoldDB" id="A0A2M8P3W2"/>
<dbReference type="SUPFAM" id="SSF54106">
    <property type="entry name" value="LysM domain"/>
    <property type="match status" value="3"/>
</dbReference>
<keyword evidence="4 6" id="KW-0573">Peptidoglycan synthesis</keyword>
<dbReference type="Gene3D" id="2.40.440.10">
    <property type="entry name" value="L,D-transpeptidase catalytic domain-like"/>
    <property type="match status" value="1"/>
</dbReference>
<dbReference type="PANTHER" id="PTHR33734">
    <property type="entry name" value="LYSM DOMAIN-CONTAINING GPI-ANCHORED PROTEIN 2"/>
    <property type="match status" value="1"/>
</dbReference>
<dbReference type="Pfam" id="PF03734">
    <property type="entry name" value="YkuD"/>
    <property type="match status" value="1"/>
</dbReference>
<dbReference type="UniPathway" id="UPA00219"/>
<protein>
    <recommendedName>
        <fullName evidence="11">LysM peptidoglycan-binding domain-containing protein</fullName>
    </recommendedName>
</protein>
<feature type="domain" description="L,D-TPase catalytic" evidence="8">
    <location>
        <begin position="239"/>
        <end position="352"/>
    </location>
</feature>
<evidence type="ECO:0000256" key="5">
    <source>
        <dbReference type="ARBA" id="ARBA00023316"/>
    </source>
</evidence>
<evidence type="ECO:0000259" key="7">
    <source>
        <dbReference type="PROSITE" id="PS51782"/>
    </source>
</evidence>
<evidence type="ECO:0000259" key="8">
    <source>
        <dbReference type="PROSITE" id="PS52029"/>
    </source>
</evidence>
<dbReference type="EMBL" id="PGTK01000001">
    <property type="protein sequence ID" value="PJF32232.1"/>
    <property type="molecule type" value="Genomic_DNA"/>
</dbReference>
<keyword evidence="3 6" id="KW-0133">Cell shape</keyword>
<evidence type="ECO:0000256" key="1">
    <source>
        <dbReference type="ARBA" id="ARBA00004752"/>
    </source>
</evidence>
<evidence type="ECO:0000256" key="4">
    <source>
        <dbReference type="ARBA" id="ARBA00022984"/>
    </source>
</evidence>
<evidence type="ECO:0000256" key="2">
    <source>
        <dbReference type="ARBA" id="ARBA00022679"/>
    </source>
</evidence>
<dbReference type="InterPro" id="IPR005490">
    <property type="entry name" value="LD_TPept_cat_dom"/>
</dbReference>
<evidence type="ECO:0000313" key="10">
    <source>
        <dbReference type="Proteomes" id="UP000228921"/>
    </source>
</evidence>
<name>A0A2M8P3W2_9CHLR</name>
<evidence type="ECO:0008006" key="11">
    <source>
        <dbReference type="Google" id="ProtNLM"/>
    </source>
</evidence>
<comment type="caution">
    <text evidence="9">The sequence shown here is derived from an EMBL/GenBank/DDBJ whole genome shotgun (WGS) entry which is preliminary data.</text>
</comment>
<comment type="pathway">
    <text evidence="1 6">Cell wall biogenesis; peptidoglycan biosynthesis.</text>
</comment>
<keyword evidence="2" id="KW-0808">Transferase</keyword>
<dbReference type="GO" id="GO:0016740">
    <property type="term" value="F:transferase activity"/>
    <property type="evidence" value="ECO:0007669"/>
    <property type="project" value="UniProtKB-KW"/>
</dbReference>
<dbReference type="GO" id="GO:0009252">
    <property type="term" value="P:peptidoglycan biosynthetic process"/>
    <property type="evidence" value="ECO:0007669"/>
    <property type="project" value="UniProtKB-UniPathway"/>
</dbReference>
<proteinExistence type="predicted"/>